<dbReference type="Proteomes" id="UP000256708">
    <property type="component" value="Unassembled WGS sequence"/>
</dbReference>
<dbReference type="InterPro" id="IPR011990">
    <property type="entry name" value="TPR-like_helical_dom_sf"/>
</dbReference>
<sequence>MAKKKKSAPAKSKTSPATLNDEKYLSSGRARSLPIYKCFINEGWDEEGMAEIFVARKHVNGHVTVGVYLVDTYCTGLKKTFYYFNTPEDDFEDLISGIPLDLEEIPYELAHNIIYGAIAYAQDYGIDPHPEFQLTQMILEEDTEDVELIELEFGRNGKPALLINPAGDPRADYYLRQLEKYAGPGNYDVVDGRLEDDFNDAYDDLEDHYAFPEDWNKGDWEEFIDETEPEELIDYIEAAAFMYDKTVAAPTQAANLLTKETEHVGMAITYEALPNSYSAEELNEIEQARHLINTIDASKENLRKLKKKLQENIVKWPENHIFLNHLTMVYRKLNDDENAWKTIQQLRSKFPDYLHGRIVYAEMLLDQGKADEVPAVFNKQYHLKGIAPERDTFHISELVAFNTVMADYYYETGDLYMANLYVKLLDQIEIPDNMPMNIILFLKINVALAKEMEPVLREAKQSEEKKRELIAQLVN</sequence>
<dbReference type="OrthoDB" id="622109at2"/>
<dbReference type="AlphaFoldDB" id="A0A3D8LAC2"/>
<evidence type="ECO:0000313" key="2">
    <source>
        <dbReference type="EMBL" id="RDV14379.1"/>
    </source>
</evidence>
<comment type="caution">
    <text evidence="2">The sequence shown here is derived from an EMBL/GenBank/DDBJ whole genome shotgun (WGS) entry which is preliminary data.</text>
</comment>
<keyword evidence="3" id="KW-1185">Reference proteome</keyword>
<dbReference type="RefSeq" id="WP_115566336.1">
    <property type="nucleotide sequence ID" value="NZ_QRGR01000015.1"/>
</dbReference>
<name>A0A3D8LAC2_9BACT</name>
<reference evidence="3" key="1">
    <citation type="submission" date="2018-08" db="EMBL/GenBank/DDBJ databases">
        <authorList>
            <person name="Liu Z.-W."/>
            <person name="Du Z.-J."/>
        </authorList>
    </citation>
    <scope>NUCLEOTIDE SEQUENCE [LARGE SCALE GENOMIC DNA]</scope>
    <source>
        <strain evidence="3">H4X</strain>
    </source>
</reference>
<accession>A0A3D8LAC2</accession>
<evidence type="ECO:0008006" key="4">
    <source>
        <dbReference type="Google" id="ProtNLM"/>
    </source>
</evidence>
<keyword evidence="1" id="KW-0175">Coiled coil</keyword>
<feature type="coiled-coil region" evidence="1">
    <location>
        <begin position="288"/>
        <end position="315"/>
    </location>
</feature>
<proteinExistence type="predicted"/>
<organism evidence="2 3">
    <name type="scientific">Pontibacter diazotrophicus</name>
    <dbReference type="NCBI Taxonomy" id="1400979"/>
    <lineage>
        <taxon>Bacteria</taxon>
        <taxon>Pseudomonadati</taxon>
        <taxon>Bacteroidota</taxon>
        <taxon>Cytophagia</taxon>
        <taxon>Cytophagales</taxon>
        <taxon>Hymenobacteraceae</taxon>
        <taxon>Pontibacter</taxon>
    </lineage>
</organism>
<protein>
    <recommendedName>
        <fullName evidence="4">Tetratricopeptide repeat protein</fullName>
    </recommendedName>
</protein>
<dbReference type="EMBL" id="QRGR01000015">
    <property type="protein sequence ID" value="RDV14379.1"/>
    <property type="molecule type" value="Genomic_DNA"/>
</dbReference>
<gene>
    <name evidence="2" type="ORF">DXT99_14740</name>
</gene>
<dbReference type="Gene3D" id="1.25.40.10">
    <property type="entry name" value="Tetratricopeptide repeat domain"/>
    <property type="match status" value="1"/>
</dbReference>
<dbReference type="SUPFAM" id="SSF48452">
    <property type="entry name" value="TPR-like"/>
    <property type="match status" value="1"/>
</dbReference>
<evidence type="ECO:0000256" key="1">
    <source>
        <dbReference type="SAM" id="Coils"/>
    </source>
</evidence>
<evidence type="ECO:0000313" key="3">
    <source>
        <dbReference type="Proteomes" id="UP000256708"/>
    </source>
</evidence>